<sequence>MLRKGRGKDSDDFPIYSRLFVICGKNVKEDDLQKAFAQFGSIEDIRVARDYETGASKGVAYIKFSKTSEAANALEEMNNKTISSADHHLVVKVACSRTEIQVDDEDDKYTRLFITLPPYGNADTVQASFQRYGTIVSIQVQKDHQTGLNRGFAYVTFQKFSEAARAYENCDRMYRAIFAMPKNVKRPETAFVSNVQSLAEFTNSSTSLLSVMNVRPGPYTKVKYKCCPHIPSPNVKMLFDLVPGLVNFHHHVDLIKNFGTGFAVYSNPICAAYAVKKLNLFEYPPGINLTVRPDFYHCDVKDLKSMDVPQVVNNLQNAIESAKTSTLDLAHLAQTVAEASKLIKLATSGIPNVPNSNVINYCSVQLPPQKPLADINARTVKRCFLVCKPQPPPLIVLRDIFCRFGDLINVYTLPNKTIGYACYASADAADKAITALHGAEVCGIRIKVIEAEEEAPPKRARYDQRCY</sequence>
<evidence type="ECO:0000313" key="4">
    <source>
        <dbReference type="EMBL" id="KAG6449847.1"/>
    </source>
</evidence>
<accession>A0A921Z231</accession>
<dbReference type="InterPro" id="IPR035979">
    <property type="entry name" value="RBD_domain_sf"/>
</dbReference>
<dbReference type="SMART" id="SM00360">
    <property type="entry name" value="RRM"/>
    <property type="match status" value="3"/>
</dbReference>
<dbReference type="SUPFAM" id="SSF54928">
    <property type="entry name" value="RNA-binding domain, RBD"/>
    <property type="match status" value="2"/>
</dbReference>
<evidence type="ECO:0000256" key="2">
    <source>
        <dbReference type="PROSITE-ProRule" id="PRU00176"/>
    </source>
</evidence>
<comment type="caution">
    <text evidence="4">The sequence shown here is derived from an EMBL/GenBank/DDBJ whole genome shotgun (WGS) entry which is preliminary data.</text>
</comment>
<dbReference type="CDD" id="cd12366">
    <property type="entry name" value="RRM1_RBM45"/>
    <property type="match status" value="1"/>
</dbReference>
<dbReference type="GO" id="GO:0003723">
    <property type="term" value="F:RNA binding"/>
    <property type="evidence" value="ECO:0007669"/>
    <property type="project" value="UniProtKB-UniRule"/>
</dbReference>
<dbReference type="AlphaFoldDB" id="A0A921Z231"/>
<feature type="domain" description="RRM" evidence="3">
    <location>
        <begin position="397"/>
        <end position="453"/>
    </location>
</feature>
<dbReference type="InterPro" id="IPR052462">
    <property type="entry name" value="SLIRP/GR-RBP-like"/>
</dbReference>
<gene>
    <name evidence="4" type="ORF">O3G_MSEX006278</name>
</gene>
<evidence type="ECO:0000313" key="5">
    <source>
        <dbReference type="Proteomes" id="UP000791440"/>
    </source>
</evidence>
<feature type="domain" description="RRM" evidence="3">
    <location>
        <begin position="17"/>
        <end position="96"/>
    </location>
</feature>
<organism evidence="4 5">
    <name type="scientific">Manduca sexta</name>
    <name type="common">Tobacco hawkmoth</name>
    <name type="synonym">Tobacco hornworm</name>
    <dbReference type="NCBI Taxonomy" id="7130"/>
    <lineage>
        <taxon>Eukaryota</taxon>
        <taxon>Metazoa</taxon>
        <taxon>Ecdysozoa</taxon>
        <taxon>Arthropoda</taxon>
        <taxon>Hexapoda</taxon>
        <taxon>Insecta</taxon>
        <taxon>Pterygota</taxon>
        <taxon>Neoptera</taxon>
        <taxon>Endopterygota</taxon>
        <taxon>Lepidoptera</taxon>
        <taxon>Glossata</taxon>
        <taxon>Ditrysia</taxon>
        <taxon>Bombycoidea</taxon>
        <taxon>Sphingidae</taxon>
        <taxon>Sphinginae</taxon>
        <taxon>Sphingini</taxon>
        <taxon>Manduca</taxon>
    </lineage>
</organism>
<keyword evidence="1 2" id="KW-0694">RNA-binding</keyword>
<name>A0A921Z231_MANSE</name>
<evidence type="ECO:0000259" key="3">
    <source>
        <dbReference type="PROSITE" id="PS50102"/>
    </source>
</evidence>
<protein>
    <recommendedName>
        <fullName evidence="3">RRM domain-containing protein</fullName>
    </recommendedName>
</protein>
<dbReference type="InterPro" id="IPR000504">
    <property type="entry name" value="RRM_dom"/>
</dbReference>
<reference evidence="4" key="1">
    <citation type="journal article" date="2016" name="Insect Biochem. Mol. Biol.">
        <title>Multifaceted biological insights from a draft genome sequence of the tobacco hornworm moth, Manduca sexta.</title>
        <authorList>
            <person name="Kanost M.R."/>
            <person name="Arrese E.L."/>
            <person name="Cao X."/>
            <person name="Chen Y.R."/>
            <person name="Chellapilla S."/>
            <person name="Goldsmith M.R."/>
            <person name="Grosse-Wilde E."/>
            <person name="Heckel D.G."/>
            <person name="Herndon N."/>
            <person name="Jiang H."/>
            <person name="Papanicolaou A."/>
            <person name="Qu J."/>
            <person name="Soulages J.L."/>
            <person name="Vogel H."/>
            <person name="Walters J."/>
            <person name="Waterhouse R.M."/>
            <person name="Ahn S.J."/>
            <person name="Almeida F.C."/>
            <person name="An C."/>
            <person name="Aqrawi P."/>
            <person name="Bretschneider A."/>
            <person name="Bryant W.B."/>
            <person name="Bucks S."/>
            <person name="Chao H."/>
            <person name="Chevignon G."/>
            <person name="Christen J.M."/>
            <person name="Clarke D.F."/>
            <person name="Dittmer N.T."/>
            <person name="Ferguson L.C.F."/>
            <person name="Garavelou S."/>
            <person name="Gordon K.H.J."/>
            <person name="Gunaratna R.T."/>
            <person name="Han Y."/>
            <person name="Hauser F."/>
            <person name="He Y."/>
            <person name="Heidel-Fischer H."/>
            <person name="Hirsh A."/>
            <person name="Hu Y."/>
            <person name="Jiang H."/>
            <person name="Kalra D."/>
            <person name="Klinner C."/>
            <person name="Konig C."/>
            <person name="Kovar C."/>
            <person name="Kroll A.R."/>
            <person name="Kuwar S.S."/>
            <person name="Lee S.L."/>
            <person name="Lehman R."/>
            <person name="Li K."/>
            <person name="Li Z."/>
            <person name="Liang H."/>
            <person name="Lovelace S."/>
            <person name="Lu Z."/>
            <person name="Mansfield J.H."/>
            <person name="McCulloch K.J."/>
            <person name="Mathew T."/>
            <person name="Morton B."/>
            <person name="Muzny D.M."/>
            <person name="Neunemann D."/>
            <person name="Ongeri F."/>
            <person name="Pauchet Y."/>
            <person name="Pu L.L."/>
            <person name="Pyrousis I."/>
            <person name="Rao X.J."/>
            <person name="Redding A."/>
            <person name="Roesel C."/>
            <person name="Sanchez-Gracia A."/>
            <person name="Schaack S."/>
            <person name="Shukla A."/>
            <person name="Tetreau G."/>
            <person name="Wang Y."/>
            <person name="Xiong G.H."/>
            <person name="Traut W."/>
            <person name="Walsh T.K."/>
            <person name="Worley K.C."/>
            <person name="Wu D."/>
            <person name="Wu W."/>
            <person name="Wu Y.Q."/>
            <person name="Zhang X."/>
            <person name="Zou Z."/>
            <person name="Zucker H."/>
            <person name="Briscoe A.D."/>
            <person name="Burmester T."/>
            <person name="Clem R.J."/>
            <person name="Feyereisen R."/>
            <person name="Grimmelikhuijzen C.J.P."/>
            <person name="Hamodrakas S.J."/>
            <person name="Hansson B.S."/>
            <person name="Huguet E."/>
            <person name="Jermiin L.S."/>
            <person name="Lan Q."/>
            <person name="Lehman H.K."/>
            <person name="Lorenzen M."/>
            <person name="Merzendorfer H."/>
            <person name="Michalopoulos I."/>
            <person name="Morton D.B."/>
            <person name="Muthukrishnan S."/>
            <person name="Oakeshott J.G."/>
            <person name="Palmer W."/>
            <person name="Park Y."/>
            <person name="Passarelli A.L."/>
            <person name="Rozas J."/>
            <person name="Schwartz L.M."/>
            <person name="Smith W."/>
            <person name="Southgate A."/>
            <person name="Vilcinskas A."/>
            <person name="Vogt R."/>
            <person name="Wang P."/>
            <person name="Werren J."/>
            <person name="Yu X.Q."/>
            <person name="Zhou J.J."/>
            <person name="Brown S.J."/>
            <person name="Scherer S.E."/>
            <person name="Richards S."/>
            <person name="Blissard G.W."/>
        </authorList>
    </citation>
    <scope>NUCLEOTIDE SEQUENCE</scope>
</reference>
<dbReference type="InterPro" id="IPR034203">
    <property type="entry name" value="RBM45_RRM1"/>
</dbReference>
<dbReference type="PROSITE" id="PS50102">
    <property type="entry name" value="RRM"/>
    <property type="match status" value="3"/>
</dbReference>
<keyword evidence="5" id="KW-1185">Reference proteome</keyword>
<proteinExistence type="predicted"/>
<dbReference type="Pfam" id="PF00076">
    <property type="entry name" value="RRM_1"/>
    <property type="match status" value="2"/>
</dbReference>
<dbReference type="Gene3D" id="3.30.70.330">
    <property type="match status" value="3"/>
</dbReference>
<feature type="domain" description="RRM" evidence="3">
    <location>
        <begin position="110"/>
        <end position="181"/>
    </location>
</feature>
<dbReference type="Proteomes" id="UP000791440">
    <property type="component" value="Unassembled WGS sequence"/>
</dbReference>
<reference evidence="4" key="2">
    <citation type="submission" date="2020-12" db="EMBL/GenBank/DDBJ databases">
        <authorList>
            <person name="Kanost M."/>
        </authorList>
    </citation>
    <scope>NUCLEOTIDE SEQUENCE</scope>
</reference>
<dbReference type="EMBL" id="JH668379">
    <property type="protein sequence ID" value="KAG6449847.1"/>
    <property type="molecule type" value="Genomic_DNA"/>
</dbReference>
<dbReference type="PANTHER" id="PTHR48027">
    <property type="entry name" value="HETEROGENEOUS NUCLEAR RIBONUCLEOPROTEIN 87F-RELATED"/>
    <property type="match status" value="1"/>
</dbReference>
<evidence type="ECO:0000256" key="1">
    <source>
        <dbReference type="ARBA" id="ARBA00022884"/>
    </source>
</evidence>
<dbReference type="InterPro" id="IPR012677">
    <property type="entry name" value="Nucleotide-bd_a/b_plait_sf"/>
</dbReference>